<dbReference type="AlphaFoldDB" id="A0A9N9HA09"/>
<keyword evidence="3" id="KW-1185">Reference proteome</keyword>
<feature type="non-terminal residue" evidence="2">
    <location>
        <position position="177"/>
    </location>
</feature>
<reference evidence="2" key="1">
    <citation type="submission" date="2021-06" db="EMBL/GenBank/DDBJ databases">
        <authorList>
            <person name="Kallberg Y."/>
            <person name="Tangrot J."/>
            <person name="Rosling A."/>
        </authorList>
    </citation>
    <scope>NUCLEOTIDE SEQUENCE</scope>
    <source>
        <strain evidence="2">FL130A</strain>
    </source>
</reference>
<gene>
    <name evidence="2" type="ORF">ALEPTO_LOCUS10520</name>
</gene>
<feature type="domain" description="Reverse transcriptase" evidence="1">
    <location>
        <begin position="1"/>
        <end position="152"/>
    </location>
</feature>
<proteinExistence type="predicted"/>
<dbReference type="OrthoDB" id="2272737at2759"/>
<evidence type="ECO:0000313" key="2">
    <source>
        <dbReference type="EMBL" id="CAG8668238.1"/>
    </source>
</evidence>
<feature type="non-terminal residue" evidence="2">
    <location>
        <position position="1"/>
    </location>
</feature>
<dbReference type="PANTHER" id="PTHR31635">
    <property type="entry name" value="REVERSE TRANSCRIPTASE DOMAIN-CONTAINING PROTEIN-RELATED"/>
    <property type="match status" value="1"/>
</dbReference>
<dbReference type="EMBL" id="CAJVPS010011958">
    <property type="protein sequence ID" value="CAG8668238.1"/>
    <property type="molecule type" value="Genomic_DNA"/>
</dbReference>
<sequence length="177" mass="20084">MNFDKKFISIINTLFSIQQAHITANGKISEPFKVERGVRQGDLLSSLLYIIAFNPLLIALQQRIRGIYISNQAFKLAAYADDLTVGISSTTDWYNLIDTINKYKKASNAKINKHKTVLVPLTENVRRIQLRDAEHLQVHNTNEPLTILGYETDTTGTSAKSSWPKLTKKIKKNCFMN</sequence>
<protein>
    <submittedName>
        <fullName evidence="2">557_t:CDS:1</fullName>
    </submittedName>
</protein>
<name>A0A9N9HA09_9GLOM</name>
<organism evidence="2 3">
    <name type="scientific">Ambispora leptoticha</name>
    <dbReference type="NCBI Taxonomy" id="144679"/>
    <lineage>
        <taxon>Eukaryota</taxon>
        <taxon>Fungi</taxon>
        <taxon>Fungi incertae sedis</taxon>
        <taxon>Mucoromycota</taxon>
        <taxon>Glomeromycotina</taxon>
        <taxon>Glomeromycetes</taxon>
        <taxon>Archaeosporales</taxon>
        <taxon>Ambisporaceae</taxon>
        <taxon>Ambispora</taxon>
    </lineage>
</organism>
<evidence type="ECO:0000259" key="1">
    <source>
        <dbReference type="PROSITE" id="PS50878"/>
    </source>
</evidence>
<dbReference type="PANTHER" id="PTHR31635:SF196">
    <property type="entry name" value="REVERSE TRANSCRIPTASE DOMAIN-CONTAINING PROTEIN-RELATED"/>
    <property type="match status" value="1"/>
</dbReference>
<dbReference type="Proteomes" id="UP000789508">
    <property type="component" value="Unassembled WGS sequence"/>
</dbReference>
<dbReference type="InterPro" id="IPR043502">
    <property type="entry name" value="DNA/RNA_pol_sf"/>
</dbReference>
<dbReference type="Pfam" id="PF00078">
    <property type="entry name" value="RVT_1"/>
    <property type="match status" value="1"/>
</dbReference>
<evidence type="ECO:0000313" key="3">
    <source>
        <dbReference type="Proteomes" id="UP000789508"/>
    </source>
</evidence>
<comment type="caution">
    <text evidence="2">The sequence shown here is derived from an EMBL/GenBank/DDBJ whole genome shotgun (WGS) entry which is preliminary data.</text>
</comment>
<dbReference type="InterPro" id="IPR000477">
    <property type="entry name" value="RT_dom"/>
</dbReference>
<accession>A0A9N9HA09</accession>
<dbReference type="SUPFAM" id="SSF56672">
    <property type="entry name" value="DNA/RNA polymerases"/>
    <property type="match status" value="1"/>
</dbReference>
<dbReference type="PROSITE" id="PS50878">
    <property type="entry name" value="RT_POL"/>
    <property type="match status" value="1"/>
</dbReference>